<proteinExistence type="predicted"/>
<keyword evidence="1" id="KW-1133">Transmembrane helix</keyword>
<name>A0A1G2HT49_9BACT</name>
<comment type="caution">
    <text evidence="2">The sequence shown here is derived from an EMBL/GenBank/DDBJ whole genome shotgun (WGS) entry which is preliminary data.</text>
</comment>
<dbReference type="EMBL" id="MHOM01000014">
    <property type="protein sequence ID" value="OGZ65048.1"/>
    <property type="molecule type" value="Genomic_DNA"/>
</dbReference>
<dbReference type="STRING" id="1802200.A2812_02415"/>
<reference evidence="2 3" key="1">
    <citation type="journal article" date="2016" name="Nat. Commun.">
        <title>Thousands of microbial genomes shed light on interconnected biogeochemical processes in an aquifer system.</title>
        <authorList>
            <person name="Anantharaman K."/>
            <person name="Brown C.T."/>
            <person name="Hug L.A."/>
            <person name="Sharon I."/>
            <person name="Castelle C.J."/>
            <person name="Probst A.J."/>
            <person name="Thomas B.C."/>
            <person name="Singh A."/>
            <person name="Wilkins M.J."/>
            <person name="Karaoz U."/>
            <person name="Brodie E.L."/>
            <person name="Williams K.H."/>
            <person name="Hubbard S.S."/>
            <person name="Banfield J.F."/>
        </authorList>
    </citation>
    <scope>NUCLEOTIDE SEQUENCE [LARGE SCALE GENOMIC DNA]</scope>
</reference>
<feature type="transmembrane region" description="Helical" evidence="1">
    <location>
        <begin position="12"/>
        <end position="34"/>
    </location>
</feature>
<keyword evidence="1" id="KW-0472">Membrane</keyword>
<evidence type="ECO:0000313" key="3">
    <source>
        <dbReference type="Proteomes" id="UP000177190"/>
    </source>
</evidence>
<gene>
    <name evidence="2" type="ORF">A2812_02415</name>
</gene>
<evidence type="ECO:0008006" key="4">
    <source>
        <dbReference type="Google" id="ProtNLM"/>
    </source>
</evidence>
<organism evidence="2 3">
    <name type="scientific">Candidatus Staskawiczbacteria bacterium RIFCSPHIGHO2_01_FULL_36_16</name>
    <dbReference type="NCBI Taxonomy" id="1802200"/>
    <lineage>
        <taxon>Bacteria</taxon>
        <taxon>Candidatus Staskawicziibacteriota</taxon>
    </lineage>
</organism>
<evidence type="ECO:0000256" key="1">
    <source>
        <dbReference type="SAM" id="Phobius"/>
    </source>
</evidence>
<dbReference type="Proteomes" id="UP000177190">
    <property type="component" value="Unassembled WGS sequence"/>
</dbReference>
<protein>
    <recommendedName>
        <fullName evidence="4">Type 4 fimbrial biogenesis protein PilX N-terminal domain-containing protein</fullName>
    </recommendedName>
</protein>
<evidence type="ECO:0000313" key="2">
    <source>
        <dbReference type="EMBL" id="OGZ65048.1"/>
    </source>
</evidence>
<sequence length="267" mass="28974">MTPNNSQKGVSLIITFFIAIIILFIVLSISTLLYSEIKVIRNIGNSVNAFYTAESGIEKVLYYDRKTPDVEGRGVCSICNDGIEECDSVTGSDCSSETCSDCYIEFSTQLDSARGRYYNLDIIVGQQCLLSTSIINSYGFYEDASRAINLSSLAKVSNLVMPEGDAGATIDVHGKVRITATVIEPPGTVIESVKAYITGLGDDQNCDPECSPEPCCMYRIITLQSGGDGTWSKPWNDGIDDEPYTIQIIAWDTEGGCVEVTVEATPI</sequence>
<accession>A0A1G2HT49</accession>
<dbReference type="AlphaFoldDB" id="A0A1G2HT49"/>
<keyword evidence="1" id="KW-0812">Transmembrane</keyword>